<name>A0A8H5IYP0_9HYPO</name>
<dbReference type="Proteomes" id="UP000522262">
    <property type="component" value="Unassembled WGS sequence"/>
</dbReference>
<keyword evidence="2" id="KW-1185">Reference proteome</keyword>
<organism evidence="1 2">
    <name type="scientific">Fusarium mexicanum</name>
    <dbReference type="NCBI Taxonomy" id="751941"/>
    <lineage>
        <taxon>Eukaryota</taxon>
        <taxon>Fungi</taxon>
        <taxon>Dikarya</taxon>
        <taxon>Ascomycota</taxon>
        <taxon>Pezizomycotina</taxon>
        <taxon>Sordariomycetes</taxon>
        <taxon>Hypocreomycetidae</taxon>
        <taxon>Hypocreales</taxon>
        <taxon>Nectriaceae</taxon>
        <taxon>Fusarium</taxon>
        <taxon>Fusarium fujikuroi species complex</taxon>
    </lineage>
</organism>
<accession>A0A8H5IYP0</accession>
<reference evidence="1 2" key="1">
    <citation type="submission" date="2020-05" db="EMBL/GenBank/DDBJ databases">
        <title>Identification and distribution of gene clusters putatively required for synthesis of sphingolipid metabolism inhibitors in phylogenetically diverse species of the filamentous fungus Fusarium.</title>
        <authorList>
            <person name="Kim H.-S."/>
            <person name="Busman M."/>
            <person name="Brown D.W."/>
            <person name="Divon H."/>
            <person name="Uhlig S."/>
            <person name="Proctor R.H."/>
        </authorList>
    </citation>
    <scope>NUCLEOTIDE SEQUENCE [LARGE SCALE GENOMIC DNA]</scope>
    <source>
        <strain evidence="1 2">NRRL 53147</strain>
    </source>
</reference>
<comment type="caution">
    <text evidence="1">The sequence shown here is derived from an EMBL/GenBank/DDBJ whole genome shotgun (WGS) entry which is preliminary data.</text>
</comment>
<protein>
    <submittedName>
        <fullName evidence="1">Uncharacterized protein</fullName>
    </submittedName>
</protein>
<dbReference type="AlphaFoldDB" id="A0A8H5IYP0"/>
<gene>
    <name evidence="1" type="ORF">FMEXI_5998</name>
</gene>
<evidence type="ECO:0000313" key="1">
    <source>
        <dbReference type="EMBL" id="KAF5545609.1"/>
    </source>
</evidence>
<sequence>MSGVEVAVPIILEVLGLTKALVDIGISASDLKQDAQACARLVEQTKHDLQYAKKLRICMFALASEHDDTLAWINGTIDRTEVALKEYAKNVPKEHVEKATLRALVQKLQDQKKWEEWGKTLGASHSSLVAAINIMHQIHPRIAAEVAKEKKDLTRACSMPPRSFKPKAKELP</sequence>
<evidence type="ECO:0000313" key="2">
    <source>
        <dbReference type="Proteomes" id="UP000522262"/>
    </source>
</evidence>
<proteinExistence type="predicted"/>
<dbReference type="EMBL" id="JAAOAM010000124">
    <property type="protein sequence ID" value="KAF5545609.1"/>
    <property type="molecule type" value="Genomic_DNA"/>
</dbReference>